<dbReference type="InterPro" id="IPR010496">
    <property type="entry name" value="AL/BT2_dom"/>
</dbReference>
<dbReference type="Gene3D" id="2.60.120.560">
    <property type="entry name" value="Exo-inulinase, domain 1"/>
    <property type="match status" value="1"/>
</dbReference>
<evidence type="ECO:0000313" key="2">
    <source>
        <dbReference type="EMBL" id="KKM52427.1"/>
    </source>
</evidence>
<feature type="domain" description="3-keto-alpha-glucoside-1,2-lyase/3-keto-2-hydroxy-glucal hydratase" evidence="1">
    <location>
        <begin position="50"/>
        <end position="247"/>
    </location>
</feature>
<evidence type="ECO:0000259" key="1">
    <source>
        <dbReference type="Pfam" id="PF06439"/>
    </source>
</evidence>
<name>A0A0F9JA90_9ZZZZ</name>
<dbReference type="EMBL" id="LAZR01011934">
    <property type="protein sequence ID" value="KKM52427.1"/>
    <property type="molecule type" value="Genomic_DNA"/>
</dbReference>
<gene>
    <name evidence="2" type="ORF">LCGC14_1554810</name>
</gene>
<reference evidence="2" key="1">
    <citation type="journal article" date="2015" name="Nature">
        <title>Complex archaea that bridge the gap between prokaryotes and eukaryotes.</title>
        <authorList>
            <person name="Spang A."/>
            <person name="Saw J.H."/>
            <person name="Jorgensen S.L."/>
            <person name="Zaremba-Niedzwiedzka K."/>
            <person name="Martijn J."/>
            <person name="Lind A.E."/>
            <person name="van Eijk R."/>
            <person name="Schleper C."/>
            <person name="Guy L."/>
            <person name="Ettema T.J."/>
        </authorList>
    </citation>
    <scope>NUCLEOTIDE SEQUENCE</scope>
</reference>
<protein>
    <recommendedName>
        <fullName evidence="1">3-keto-alpha-glucoside-1,2-lyase/3-keto-2-hydroxy-glucal hydratase domain-containing protein</fullName>
    </recommendedName>
</protein>
<sequence>MTDFFYSIVSIVKCESFGSNLFFIPTKMIKSNLLLLLFLIPLIATAQMPKSLFNGKDLKGWHMDIPEMDSVPNLKIPFIVRNGLLVSLGTPQGHLITDTDYHDFRLDVEYRFACEPGNCGVLVFASTPRSLYKMFPKAIEVQMMHENAGDFWCIVENIKADNMVERRGPKKDWGVTEGKERRILNLTDNSENKVGEWNHMTIECLKDEIKVWVNGDFVNYGYDATARNGKIALQAEGSEVEFRKVALTPITKFSSSGK</sequence>
<dbReference type="GO" id="GO:0016787">
    <property type="term" value="F:hydrolase activity"/>
    <property type="evidence" value="ECO:0007669"/>
    <property type="project" value="InterPro"/>
</dbReference>
<proteinExistence type="predicted"/>
<dbReference type="AlphaFoldDB" id="A0A0F9JA90"/>
<organism evidence="2">
    <name type="scientific">marine sediment metagenome</name>
    <dbReference type="NCBI Taxonomy" id="412755"/>
    <lineage>
        <taxon>unclassified sequences</taxon>
        <taxon>metagenomes</taxon>
        <taxon>ecological metagenomes</taxon>
    </lineage>
</organism>
<comment type="caution">
    <text evidence="2">The sequence shown here is derived from an EMBL/GenBank/DDBJ whole genome shotgun (WGS) entry which is preliminary data.</text>
</comment>
<dbReference type="Pfam" id="PF06439">
    <property type="entry name" value="3keto-disac_hyd"/>
    <property type="match status" value="1"/>
</dbReference>
<accession>A0A0F9JA90</accession>